<evidence type="ECO:0000313" key="3">
    <source>
        <dbReference type="Proteomes" id="UP000295621"/>
    </source>
</evidence>
<dbReference type="PANTHER" id="PTHR42791">
    <property type="entry name" value="GNAT FAMILY ACETYLTRANSFERASE"/>
    <property type="match status" value="1"/>
</dbReference>
<comment type="caution">
    <text evidence="2">The sequence shown here is derived from an EMBL/GenBank/DDBJ whole genome shotgun (WGS) entry which is preliminary data.</text>
</comment>
<dbReference type="GO" id="GO:0016747">
    <property type="term" value="F:acyltransferase activity, transferring groups other than amino-acyl groups"/>
    <property type="evidence" value="ECO:0007669"/>
    <property type="project" value="InterPro"/>
</dbReference>
<name>A0A4V2XWJ5_9ACTN</name>
<dbReference type="RefSeq" id="WP_131984887.1">
    <property type="nucleotide sequence ID" value="NZ_SMKL01000040.1"/>
</dbReference>
<dbReference type="Gene3D" id="3.40.630.30">
    <property type="match status" value="1"/>
</dbReference>
<organism evidence="2 3">
    <name type="scientific">Jiangella ureilytica</name>
    <dbReference type="NCBI Taxonomy" id="2530374"/>
    <lineage>
        <taxon>Bacteria</taxon>
        <taxon>Bacillati</taxon>
        <taxon>Actinomycetota</taxon>
        <taxon>Actinomycetes</taxon>
        <taxon>Jiangellales</taxon>
        <taxon>Jiangellaceae</taxon>
        <taxon>Jiangella</taxon>
    </lineage>
</organism>
<sequence>MQPSRHVVRQALRSDVGTVARVLAEAFDGDPVMRFIVPENRHRHRLTSLFAFETLLSPHGSWVDVVDGEIAGAALWGLPGAGQPGFWTTLRYSRYLLRTFGTGLPKAMRAFRTIEDAHPSSPPHWYLQTLGAARPGRGVGGALLRDGLARADAQGLPAYLESSAPGNIRIYERFGFRPTGEIMLAGGPTLTAMWRDPVGGGQ</sequence>
<dbReference type="SUPFAM" id="SSF55729">
    <property type="entry name" value="Acyl-CoA N-acyltransferases (Nat)"/>
    <property type="match status" value="1"/>
</dbReference>
<dbReference type="EMBL" id="SMKL01000040">
    <property type="protein sequence ID" value="TDC49545.1"/>
    <property type="molecule type" value="Genomic_DNA"/>
</dbReference>
<feature type="domain" description="N-acetyltransferase" evidence="1">
    <location>
        <begin position="6"/>
        <end position="197"/>
    </location>
</feature>
<evidence type="ECO:0000259" key="1">
    <source>
        <dbReference type="PROSITE" id="PS51186"/>
    </source>
</evidence>
<dbReference type="Proteomes" id="UP000295621">
    <property type="component" value="Unassembled WGS sequence"/>
</dbReference>
<reference evidence="2 3" key="1">
    <citation type="submission" date="2019-02" db="EMBL/GenBank/DDBJ databases">
        <title>Draft genome sequences of novel Actinobacteria.</title>
        <authorList>
            <person name="Sahin N."/>
            <person name="Ay H."/>
            <person name="Saygin H."/>
        </authorList>
    </citation>
    <scope>NUCLEOTIDE SEQUENCE [LARGE SCALE GENOMIC DNA]</scope>
    <source>
        <strain evidence="2 3">KC603</strain>
    </source>
</reference>
<dbReference type="InterPro" id="IPR052523">
    <property type="entry name" value="Trichothecene_AcTrans"/>
</dbReference>
<keyword evidence="2" id="KW-0808">Transferase</keyword>
<dbReference type="AlphaFoldDB" id="A0A4V2XWJ5"/>
<protein>
    <submittedName>
        <fullName evidence="2">GNAT family N-acetyltransferase</fullName>
    </submittedName>
</protein>
<gene>
    <name evidence="2" type="ORF">E1212_17890</name>
</gene>
<dbReference type="InterPro" id="IPR000182">
    <property type="entry name" value="GNAT_dom"/>
</dbReference>
<accession>A0A4V2XWJ5</accession>
<dbReference type="PROSITE" id="PS51186">
    <property type="entry name" value="GNAT"/>
    <property type="match status" value="1"/>
</dbReference>
<evidence type="ECO:0000313" key="2">
    <source>
        <dbReference type="EMBL" id="TDC49545.1"/>
    </source>
</evidence>
<keyword evidence="3" id="KW-1185">Reference proteome</keyword>
<proteinExistence type="predicted"/>
<dbReference type="PANTHER" id="PTHR42791:SF1">
    <property type="entry name" value="N-ACETYLTRANSFERASE DOMAIN-CONTAINING PROTEIN"/>
    <property type="match status" value="1"/>
</dbReference>
<dbReference type="Pfam" id="PF00583">
    <property type="entry name" value="Acetyltransf_1"/>
    <property type="match status" value="1"/>
</dbReference>
<dbReference type="InterPro" id="IPR016181">
    <property type="entry name" value="Acyl_CoA_acyltransferase"/>
</dbReference>
<dbReference type="OrthoDB" id="7057833at2"/>